<keyword evidence="2" id="KW-0812">Transmembrane</keyword>
<evidence type="ECO:0000256" key="2">
    <source>
        <dbReference type="SAM" id="Phobius"/>
    </source>
</evidence>
<dbReference type="Pfam" id="PF13559">
    <property type="entry name" value="DUF4129"/>
    <property type="match status" value="1"/>
</dbReference>
<feature type="transmembrane region" description="Helical" evidence="2">
    <location>
        <begin position="253"/>
        <end position="277"/>
    </location>
</feature>
<dbReference type="PANTHER" id="PTHR42736:SF1">
    <property type="entry name" value="PROTEIN-GLUTAMINE GAMMA-GLUTAMYLTRANSFERASE"/>
    <property type="match status" value="1"/>
</dbReference>
<dbReference type="InterPro" id="IPR038765">
    <property type="entry name" value="Papain-like_cys_pep_sf"/>
</dbReference>
<feature type="transmembrane region" description="Helical" evidence="2">
    <location>
        <begin position="39"/>
        <end position="59"/>
    </location>
</feature>
<organism evidence="4 5">
    <name type="scientific">Cellulomonas xiejunii</name>
    <dbReference type="NCBI Taxonomy" id="2968083"/>
    <lineage>
        <taxon>Bacteria</taxon>
        <taxon>Bacillati</taxon>
        <taxon>Actinomycetota</taxon>
        <taxon>Actinomycetes</taxon>
        <taxon>Micrococcales</taxon>
        <taxon>Cellulomonadaceae</taxon>
        <taxon>Cellulomonas</taxon>
    </lineage>
</organism>
<dbReference type="Pfam" id="PF11992">
    <property type="entry name" value="TgpA_N"/>
    <property type="match status" value="1"/>
</dbReference>
<dbReference type="InterPro" id="IPR052901">
    <property type="entry name" value="Bact_TGase-like"/>
</dbReference>
<name>A0ABY5KKI4_9CELL</name>
<feature type="domain" description="Transglutaminase-like" evidence="3">
    <location>
        <begin position="509"/>
        <end position="580"/>
    </location>
</feature>
<feature type="transmembrane region" description="Helical" evidence="2">
    <location>
        <begin position="90"/>
        <end position="109"/>
    </location>
</feature>
<feature type="transmembrane region" description="Helical" evidence="2">
    <location>
        <begin position="175"/>
        <end position="194"/>
    </location>
</feature>
<dbReference type="RefSeq" id="WP_227576342.1">
    <property type="nucleotide sequence ID" value="NZ_CP101987.1"/>
</dbReference>
<evidence type="ECO:0000259" key="3">
    <source>
        <dbReference type="SMART" id="SM00460"/>
    </source>
</evidence>
<evidence type="ECO:0000313" key="5">
    <source>
        <dbReference type="Proteomes" id="UP001316384"/>
    </source>
</evidence>
<dbReference type="EMBL" id="CP101987">
    <property type="protein sequence ID" value="UUI71007.1"/>
    <property type="molecule type" value="Genomic_DNA"/>
</dbReference>
<gene>
    <name evidence="4" type="ORF">NP048_14575</name>
</gene>
<dbReference type="InterPro" id="IPR002931">
    <property type="entry name" value="Transglutaminase-like"/>
</dbReference>
<keyword evidence="2" id="KW-0472">Membrane</keyword>
<accession>A0ABY5KKI4</accession>
<dbReference type="Pfam" id="PF01841">
    <property type="entry name" value="Transglut_core"/>
    <property type="match status" value="1"/>
</dbReference>
<dbReference type="Gene3D" id="3.10.620.30">
    <property type="match status" value="1"/>
</dbReference>
<dbReference type="PANTHER" id="PTHR42736">
    <property type="entry name" value="PROTEIN-GLUTAMINE GAMMA-GLUTAMYLTRANSFERASE"/>
    <property type="match status" value="1"/>
</dbReference>
<sequence length="809" mass="83279">MTTHAPTPPTVERGPRPSRPAPAAAPRALRRWGPAVARAAEPVLAVGAVVAAASTLAPFFTGWGWALRVGVAALVGALLAWLVTWRRLPGWALAPVALVVLAVGQLYGLHASRTLYGLPRTDALRATGDGLLSGWARMLTVTLPADATPDLLALPVALSFAGAYAAVLLVLRTRLVVGVALPALVVLAACLALTAGRETWALVPTAAMLGTAGLLVLVRANRASTDDGASLADAHAVGVDLAARRRHSTAGRVLIGLPGAAAVVALAVLGTSALPLADGSNRADPRAVYEPPVQIDQGLSPLVQVRPQLTEPAVPLYRVRVRTDGDPADVRQVRLAALDRFDGALWTQAGRFVLAGSELPHRTTYTAGADTVQLDVEVLAGSGVFLPVVGEPVALAGTTAALDEVSGTLVPAGADDDAPRVQDTSYTVTSLVAHLDGVQEAAPPPGDAGLVALPHVPEWVGERADVARAGGATPWAQLDALATSLRAQPYDPEGLPGHSYGAIERLLRTEDPAHGYAEQHASAFAVVARALGYPARVAVGYRLDPARAVDGVVEVLSTDVHAWPEVLLDGYGWVAFEPTDVTNTVESPQEEPEVPQVAPDAVAQPAQADDTATDAGNEVAGGVLARVARTGALVVGGLLLAVLLLAAGVVLAKSVRRTRRRTRGTPARRVAAAWREACDVLREHGVPVALARTPLEVARTAGGAGGAAAAAADAFTELATLVTASVCSPADPTDATARRAWALEADVRRRLAARTPLPRRVLAAVDPRTLRGPRTRPVADAAAPGARPGSTPDPEPVPVGGQDGARRAG</sequence>
<feature type="region of interest" description="Disordered" evidence="1">
    <location>
        <begin position="765"/>
        <end position="809"/>
    </location>
</feature>
<feature type="region of interest" description="Disordered" evidence="1">
    <location>
        <begin position="1"/>
        <end position="24"/>
    </location>
</feature>
<feature type="transmembrane region" description="Helical" evidence="2">
    <location>
        <begin position="151"/>
        <end position="170"/>
    </location>
</feature>
<feature type="transmembrane region" description="Helical" evidence="2">
    <location>
        <begin position="65"/>
        <end position="83"/>
    </location>
</feature>
<feature type="transmembrane region" description="Helical" evidence="2">
    <location>
        <begin position="200"/>
        <end position="218"/>
    </location>
</feature>
<dbReference type="InterPro" id="IPR025403">
    <property type="entry name" value="TgpA-like_C"/>
</dbReference>
<evidence type="ECO:0000313" key="4">
    <source>
        <dbReference type="EMBL" id="UUI71007.1"/>
    </source>
</evidence>
<dbReference type="SUPFAM" id="SSF54001">
    <property type="entry name" value="Cysteine proteinases"/>
    <property type="match status" value="1"/>
</dbReference>
<keyword evidence="5" id="KW-1185">Reference proteome</keyword>
<proteinExistence type="predicted"/>
<protein>
    <submittedName>
        <fullName evidence="4">DUF3488 and transglutaminase-like domain-containing protein</fullName>
    </submittedName>
</protein>
<keyword evidence="2" id="KW-1133">Transmembrane helix</keyword>
<feature type="transmembrane region" description="Helical" evidence="2">
    <location>
        <begin position="632"/>
        <end position="652"/>
    </location>
</feature>
<dbReference type="Proteomes" id="UP001316384">
    <property type="component" value="Chromosome"/>
</dbReference>
<dbReference type="SMART" id="SM00460">
    <property type="entry name" value="TGc"/>
    <property type="match status" value="1"/>
</dbReference>
<reference evidence="4 5" key="1">
    <citation type="submission" date="2022-07" db="EMBL/GenBank/DDBJ databases">
        <title>Novel species in genus cellulomonas.</title>
        <authorList>
            <person name="Ye L."/>
        </authorList>
    </citation>
    <scope>NUCLEOTIDE SEQUENCE [LARGE SCALE GENOMIC DNA]</scope>
    <source>
        <strain evidence="5">zg-B89</strain>
    </source>
</reference>
<evidence type="ECO:0000256" key="1">
    <source>
        <dbReference type="SAM" id="MobiDB-lite"/>
    </source>
</evidence>
<dbReference type="InterPro" id="IPR021878">
    <property type="entry name" value="TgpA_N"/>
</dbReference>